<accession>A0A1L9SGU2</accession>
<feature type="region of interest" description="Disordered" evidence="1">
    <location>
        <begin position="350"/>
        <end position="381"/>
    </location>
</feature>
<feature type="compositionally biased region" description="Low complexity" evidence="1">
    <location>
        <begin position="181"/>
        <end position="190"/>
    </location>
</feature>
<evidence type="ECO:0000313" key="2">
    <source>
        <dbReference type="EMBL" id="OJJ46399.1"/>
    </source>
</evidence>
<feature type="compositionally biased region" description="Basic and acidic residues" evidence="1">
    <location>
        <begin position="167"/>
        <end position="180"/>
    </location>
</feature>
<dbReference type="VEuPathDB" id="FungiDB:ASPZODRAFT_16167"/>
<dbReference type="EMBL" id="KV878342">
    <property type="protein sequence ID" value="OJJ46399.1"/>
    <property type="molecule type" value="Genomic_DNA"/>
</dbReference>
<feature type="compositionally biased region" description="Polar residues" evidence="1">
    <location>
        <begin position="550"/>
        <end position="561"/>
    </location>
</feature>
<feature type="region of interest" description="Disordered" evidence="1">
    <location>
        <begin position="167"/>
        <end position="204"/>
    </location>
</feature>
<dbReference type="AlphaFoldDB" id="A0A1L9SGU2"/>
<reference evidence="3" key="1">
    <citation type="journal article" date="2017" name="Genome Biol.">
        <title>Comparative genomics reveals high biological diversity and specific adaptations in the industrially and medically important fungal genus Aspergillus.</title>
        <authorList>
            <person name="de Vries R.P."/>
            <person name="Riley R."/>
            <person name="Wiebenga A."/>
            <person name="Aguilar-Osorio G."/>
            <person name="Amillis S."/>
            <person name="Uchima C.A."/>
            <person name="Anderluh G."/>
            <person name="Asadollahi M."/>
            <person name="Askin M."/>
            <person name="Barry K."/>
            <person name="Battaglia E."/>
            <person name="Bayram O."/>
            <person name="Benocci T."/>
            <person name="Braus-Stromeyer S.A."/>
            <person name="Caldana C."/>
            <person name="Canovas D."/>
            <person name="Cerqueira G.C."/>
            <person name="Chen F."/>
            <person name="Chen W."/>
            <person name="Choi C."/>
            <person name="Clum A."/>
            <person name="Dos Santos R.A."/>
            <person name="Damasio A.R."/>
            <person name="Diallinas G."/>
            <person name="Emri T."/>
            <person name="Fekete E."/>
            <person name="Flipphi M."/>
            <person name="Freyberg S."/>
            <person name="Gallo A."/>
            <person name="Gournas C."/>
            <person name="Habgood R."/>
            <person name="Hainaut M."/>
            <person name="Harispe M.L."/>
            <person name="Henrissat B."/>
            <person name="Hilden K.S."/>
            <person name="Hope R."/>
            <person name="Hossain A."/>
            <person name="Karabika E."/>
            <person name="Karaffa L."/>
            <person name="Karanyi Z."/>
            <person name="Krasevec N."/>
            <person name="Kuo A."/>
            <person name="Kusch H."/>
            <person name="LaButti K."/>
            <person name="Lagendijk E.L."/>
            <person name="Lapidus A."/>
            <person name="Levasseur A."/>
            <person name="Lindquist E."/>
            <person name="Lipzen A."/>
            <person name="Logrieco A.F."/>
            <person name="MacCabe A."/>
            <person name="Maekelae M.R."/>
            <person name="Malavazi I."/>
            <person name="Melin P."/>
            <person name="Meyer V."/>
            <person name="Mielnichuk N."/>
            <person name="Miskei M."/>
            <person name="Molnar A.P."/>
            <person name="Mule G."/>
            <person name="Ngan C.Y."/>
            <person name="Orejas M."/>
            <person name="Orosz E."/>
            <person name="Ouedraogo J.P."/>
            <person name="Overkamp K.M."/>
            <person name="Park H.-S."/>
            <person name="Perrone G."/>
            <person name="Piumi F."/>
            <person name="Punt P.J."/>
            <person name="Ram A.F."/>
            <person name="Ramon A."/>
            <person name="Rauscher S."/>
            <person name="Record E."/>
            <person name="Riano-Pachon D.M."/>
            <person name="Robert V."/>
            <person name="Roehrig J."/>
            <person name="Ruller R."/>
            <person name="Salamov A."/>
            <person name="Salih N.S."/>
            <person name="Samson R.A."/>
            <person name="Sandor E."/>
            <person name="Sanguinetti M."/>
            <person name="Schuetze T."/>
            <person name="Sepcic K."/>
            <person name="Shelest E."/>
            <person name="Sherlock G."/>
            <person name="Sophianopoulou V."/>
            <person name="Squina F.M."/>
            <person name="Sun H."/>
            <person name="Susca A."/>
            <person name="Todd R.B."/>
            <person name="Tsang A."/>
            <person name="Unkles S.E."/>
            <person name="van de Wiele N."/>
            <person name="van Rossen-Uffink D."/>
            <person name="Oliveira J.V."/>
            <person name="Vesth T.C."/>
            <person name="Visser J."/>
            <person name="Yu J.-H."/>
            <person name="Zhou M."/>
            <person name="Andersen M.R."/>
            <person name="Archer D.B."/>
            <person name="Baker S.E."/>
            <person name="Benoit I."/>
            <person name="Brakhage A.A."/>
            <person name="Braus G.H."/>
            <person name="Fischer R."/>
            <person name="Frisvad J.C."/>
            <person name="Goldman G.H."/>
            <person name="Houbraken J."/>
            <person name="Oakley B."/>
            <person name="Pocsi I."/>
            <person name="Scazzocchio C."/>
            <person name="Seiboth B."/>
            <person name="vanKuyk P.A."/>
            <person name="Wortman J."/>
            <person name="Dyer P.S."/>
            <person name="Grigoriev I.V."/>
        </authorList>
    </citation>
    <scope>NUCLEOTIDE SEQUENCE [LARGE SCALE GENOMIC DNA]</scope>
    <source>
        <strain evidence="3">CBS 506.65</strain>
    </source>
</reference>
<gene>
    <name evidence="2" type="ORF">ASPZODRAFT_16167</name>
</gene>
<protein>
    <submittedName>
        <fullName evidence="2">Uncharacterized protein</fullName>
    </submittedName>
</protein>
<feature type="compositionally biased region" description="Polar residues" evidence="1">
    <location>
        <begin position="191"/>
        <end position="202"/>
    </location>
</feature>
<name>A0A1L9SGU2_9EURO</name>
<dbReference type="STRING" id="1073090.A0A1L9SGU2"/>
<feature type="compositionally biased region" description="Basic and acidic residues" evidence="1">
    <location>
        <begin position="562"/>
        <end position="572"/>
    </location>
</feature>
<proteinExistence type="predicted"/>
<sequence length="629" mass="70660">MSSAIVSWDSAVRSSRVPYILATDFSSCQRRSFWRYARYDHDRLMQEHERAMRRFSRHHQHHLHKLRRKALSDQHWRGSPWWSWASTCSRSTPYTVGSKQNKDFWNEEVERTRRRFEKMKQAIEADPYTALFGGGFERLRPLERPQGSWSAFCRSFLGLDDTGSVKSEKAAKIPKDESLSSRKSSSDVTSMITSETAKSDANSYAFDPVSGRMVRKVDMAPEIFGDGGSKKIPIERLKSTTGTNTARSICNDAPPTEDHKDVISEGETALGEAGVKFESHAEGNQKVIELDDTMNQPNVSPARQKSDMHFQQFKMDTDKQQVLQDDLCHLAEKDNLDSLTASDIRALYSSRKIEPQSEDKGPDTVLGDGHNPSPDPENVFHVNEPEVHQTSSTADETVPSESPNLVSPVTEMAFDPLEVVDLPARPSLEEPLTPTIYRILAYDSSTLRVTTAETTSSLYTPSEHLHPTEVLSRLNNAAKFLPHFAGMQRDGFEIVSGGGDILVFQKVKEAVVQENGGDRVSEVPALESSRRRVDEKAEKSPRIISKRQETSFTGSPASTWENSKDHHYDTTKPRSTIRNALRRMVLTGTATAATCYAIGVVIEYFRTGGSDGYGIDGFTEFESERRHRE</sequence>
<feature type="region of interest" description="Disordered" evidence="1">
    <location>
        <begin position="548"/>
        <end position="573"/>
    </location>
</feature>
<keyword evidence="3" id="KW-1185">Reference proteome</keyword>
<dbReference type="RefSeq" id="XP_022580909.1">
    <property type="nucleotide sequence ID" value="XM_022726534.1"/>
</dbReference>
<dbReference type="GeneID" id="34612998"/>
<evidence type="ECO:0000313" key="3">
    <source>
        <dbReference type="Proteomes" id="UP000184188"/>
    </source>
</evidence>
<evidence type="ECO:0000256" key="1">
    <source>
        <dbReference type="SAM" id="MobiDB-lite"/>
    </source>
</evidence>
<feature type="compositionally biased region" description="Basic and acidic residues" evidence="1">
    <location>
        <begin position="351"/>
        <end position="362"/>
    </location>
</feature>
<dbReference type="OrthoDB" id="3946750at2759"/>
<dbReference type="Proteomes" id="UP000184188">
    <property type="component" value="Unassembled WGS sequence"/>
</dbReference>
<organism evidence="2 3">
    <name type="scientific">Penicilliopsis zonata CBS 506.65</name>
    <dbReference type="NCBI Taxonomy" id="1073090"/>
    <lineage>
        <taxon>Eukaryota</taxon>
        <taxon>Fungi</taxon>
        <taxon>Dikarya</taxon>
        <taxon>Ascomycota</taxon>
        <taxon>Pezizomycotina</taxon>
        <taxon>Eurotiomycetes</taxon>
        <taxon>Eurotiomycetidae</taxon>
        <taxon>Eurotiales</taxon>
        <taxon>Aspergillaceae</taxon>
        <taxon>Penicilliopsis</taxon>
    </lineage>
</organism>